<dbReference type="GO" id="GO:0070072">
    <property type="term" value="P:vacuolar proton-transporting V-type ATPase complex assembly"/>
    <property type="evidence" value="ECO:0007669"/>
    <property type="project" value="InterPro"/>
</dbReference>
<dbReference type="InterPro" id="IPR019013">
    <property type="entry name" value="Vma21"/>
</dbReference>
<keyword evidence="2" id="KW-0256">Endoplasmic reticulum</keyword>
<dbReference type="PANTHER" id="PTHR31792:SF3">
    <property type="entry name" value="VACUOLAR ATPASE ASSEMBLY INTEGRAL MEMBRANE PROTEIN VMA21"/>
    <property type="match status" value="1"/>
</dbReference>
<evidence type="ECO:0000256" key="5">
    <source>
        <dbReference type="ARBA" id="ARBA00023329"/>
    </source>
</evidence>
<protein>
    <submittedName>
        <fullName evidence="9">VMA21-like domain protein</fullName>
    </submittedName>
</protein>
<reference evidence="8" key="1">
    <citation type="submission" date="2012-09" db="EMBL/GenBank/DDBJ databases">
        <authorList>
            <person name="Martin A.A."/>
        </authorList>
    </citation>
    <scope>NUCLEOTIDE SEQUENCE</scope>
</reference>
<sequence length="150" mass="16721">MSDDQEVVCEDSSSNTSSLESFENVSAAEMCKSSSQVMTDNDDAPDNKAIDVDSIGNVADQFYTSVHSGRAISNLVKFSAAMFVLPLLVMFTTYHYIFRDHYHLPPDEAMLYAGYCGIAVVIIIAVVFIYVAYREEQEDEKMKLSSKKSE</sequence>
<evidence type="ECO:0000256" key="3">
    <source>
        <dbReference type="ARBA" id="ARBA00022989"/>
    </source>
</evidence>
<dbReference type="PANTHER" id="PTHR31792">
    <property type="entry name" value="VACUOLAR ATPASE ASSEMBLY INTEGRAL MEMBRANE PROTEIN VMA21"/>
    <property type="match status" value="1"/>
</dbReference>
<dbReference type="Proteomes" id="UP000035642">
    <property type="component" value="Unassembled WGS sequence"/>
</dbReference>
<reference evidence="9" key="2">
    <citation type="submission" date="2017-02" db="UniProtKB">
        <authorList>
            <consortium name="WormBaseParasite"/>
        </authorList>
    </citation>
    <scope>IDENTIFICATION</scope>
</reference>
<evidence type="ECO:0000256" key="6">
    <source>
        <dbReference type="SAM" id="MobiDB-lite"/>
    </source>
</evidence>
<feature type="transmembrane region" description="Helical" evidence="7">
    <location>
        <begin position="109"/>
        <end position="133"/>
    </location>
</feature>
<accession>A0A0K0CV04</accession>
<dbReference type="WBParaSite" id="ACAC_0000111001-mRNA-1">
    <property type="protein sequence ID" value="ACAC_0000111001-mRNA-1"/>
    <property type="gene ID" value="ACAC_0000111001"/>
</dbReference>
<evidence type="ECO:0000313" key="8">
    <source>
        <dbReference type="Proteomes" id="UP000035642"/>
    </source>
</evidence>
<keyword evidence="8" id="KW-1185">Reference proteome</keyword>
<dbReference type="STRING" id="6313.A0A0K0CV04"/>
<feature type="compositionally biased region" description="Low complexity" evidence="6">
    <location>
        <begin position="12"/>
        <end position="21"/>
    </location>
</feature>
<feature type="transmembrane region" description="Helical" evidence="7">
    <location>
        <begin position="75"/>
        <end position="97"/>
    </location>
</feature>
<keyword evidence="1 7" id="KW-0812">Transmembrane</keyword>
<dbReference type="Pfam" id="PF09446">
    <property type="entry name" value="VMA21"/>
    <property type="match status" value="1"/>
</dbReference>
<evidence type="ECO:0000256" key="1">
    <source>
        <dbReference type="ARBA" id="ARBA00022692"/>
    </source>
</evidence>
<dbReference type="GO" id="GO:0031410">
    <property type="term" value="C:cytoplasmic vesicle"/>
    <property type="evidence" value="ECO:0007669"/>
    <property type="project" value="UniProtKB-KW"/>
</dbReference>
<proteinExistence type="predicted"/>
<organism evidence="8 9">
    <name type="scientific">Angiostrongylus cantonensis</name>
    <name type="common">Rat lungworm</name>
    <dbReference type="NCBI Taxonomy" id="6313"/>
    <lineage>
        <taxon>Eukaryota</taxon>
        <taxon>Metazoa</taxon>
        <taxon>Ecdysozoa</taxon>
        <taxon>Nematoda</taxon>
        <taxon>Chromadorea</taxon>
        <taxon>Rhabditida</taxon>
        <taxon>Rhabditina</taxon>
        <taxon>Rhabditomorpha</taxon>
        <taxon>Strongyloidea</taxon>
        <taxon>Metastrongylidae</taxon>
        <taxon>Angiostrongylus</taxon>
    </lineage>
</organism>
<keyword evidence="3 7" id="KW-1133">Transmembrane helix</keyword>
<dbReference type="AlphaFoldDB" id="A0A0K0CV04"/>
<name>A0A0K0CV04_ANGCA</name>
<dbReference type="GO" id="GO:0005789">
    <property type="term" value="C:endoplasmic reticulum membrane"/>
    <property type="evidence" value="ECO:0007669"/>
    <property type="project" value="TreeGrafter"/>
</dbReference>
<keyword evidence="5" id="KW-0968">Cytoplasmic vesicle</keyword>
<evidence type="ECO:0000256" key="7">
    <source>
        <dbReference type="SAM" id="Phobius"/>
    </source>
</evidence>
<feature type="region of interest" description="Disordered" evidence="6">
    <location>
        <begin position="1"/>
        <end position="22"/>
    </location>
</feature>
<keyword evidence="4 7" id="KW-0472">Membrane</keyword>
<evidence type="ECO:0000313" key="9">
    <source>
        <dbReference type="WBParaSite" id="ACAC_0000111001-mRNA-1"/>
    </source>
</evidence>
<evidence type="ECO:0000256" key="2">
    <source>
        <dbReference type="ARBA" id="ARBA00022824"/>
    </source>
</evidence>
<evidence type="ECO:0000256" key="4">
    <source>
        <dbReference type="ARBA" id="ARBA00023136"/>
    </source>
</evidence>